<feature type="region of interest" description="Disordered" evidence="1">
    <location>
        <begin position="113"/>
        <end position="225"/>
    </location>
</feature>
<feature type="transmembrane region" description="Helical" evidence="2">
    <location>
        <begin position="67"/>
        <end position="87"/>
    </location>
</feature>
<dbReference type="EMBL" id="FONV01000002">
    <property type="protein sequence ID" value="SFE57893.1"/>
    <property type="molecule type" value="Genomic_DNA"/>
</dbReference>
<name>A0A1I2BRF8_9ACTN</name>
<sequence length="225" mass="22952">MSLWRNVRAETAGAWRSLCYDLGRRPEARRGGVPDVTSTGMSTFPGSLISLPAEPVADHARPPRRSVAVAAFCALAAFGAAGSYLMATTAFAGRMTDPPAAVPEVAVAPRPPAFEAGPAPAHDGGDARMGGPRHRPRATSPAPAAPVVTTTTHVVTTPAPNPPTRENTRPAGPVTTPPECDCDTPPVPTPTVPPATVPASVPPSMPADPGASAPSFGDGVWIPLQ</sequence>
<dbReference type="RefSeq" id="WP_093610701.1">
    <property type="nucleotide sequence ID" value="NZ_BOMT01000018.1"/>
</dbReference>
<feature type="compositionally biased region" description="Pro residues" evidence="1">
    <location>
        <begin position="185"/>
        <end position="206"/>
    </location>
</feature>
<evidence type="ECO:0000256" key="2">
    <source>
        <dbReference type="SAM" id="Phobius"/>
    </source>
</evidence>
<dbReference type="Proteomes" id="UP000199645">
    <property type="component" value="Unassembled WGS sequence"/>
</dbReference>
<protein>
    <submittedName>
        <fullName evidence="3">Uncharacterized protein</fullName>
    </submittedName>
</protein>
<dbReference type="STRING" id="35752.SAMN05421541_102445"/>
<organism evidence="3 4">
    <name type="scientific">Actinoplanes philippinensis</name>
    <dbReference type="NCBI Taxonomy" id="35752"/>
    <lineage>
        <taxon>Bacteria</taxon>
        <taxon>Bacillati</taxon>
        <taxon>Actinomycetota</taxon>
        <taxon>Actinomycetes</taxon>
        <taxon>Micromonosporales</taxon>
        <taxon>Micromonosporaceae</taxon>
        <taxon>Actinoplanes</taxon>
    </lineage>
</organism>
<evidence type="ECO:0000256" key="1">
    <source>
        <dbReference type="SAM" id="MobiDB-lite"/>
    </source>
</evidence>
<dbReference type="OrthoDB" id="3298822at2"/>
<evidence type="ECO:0000313" key="3">
    <source>
        <dbReference type="EMBL" id="SFE57893.1"/>
    </source>
</evidence>
<proteinExistence type="predicted"/>
<feature type="compositionally biased region" description="Low complexity" evidence="1">
    <location>
        <begin position="113"/>
        <end position="122"/>
    </location>
</feature>
<keyword evidence="2" id="KW-1133">Transmembrane helix</keyword>
<keyword evidence="4" id="KW-1185">Reference proteome</keyword>
<keyword evidence="2" id="KW-0812">Transmembrane</keyword>
<keyword evidence="2" id="KW-0472">Membrane</keyword>
<gene>
    <name evidence="3" type="ORF">SAMN05421541_102445</name>
</gene>
<evidence type="ECO:0000313" key="4">
    <source>
        <dbReference type="Proteomes" id="UP000199645"/>
    </source>
</evidence>
<accession>A0A1I2BRF8</accession>
<feature type="compositionally biased region" description="Low complexity" evidence="1">
    <location>
        <begin position="138"/>
        <end position="158"/>
    </location>
</feature>
<reference evidence="3 4" key="1">
    <citation type="submission" date="2016-10" db="EMBL/GenBank/DDBJ databases">
        <authorList>
            <person name="de Groot N.N."/>
        </authorList>
    </citation>
    <scope>NUCLEOTIDE SEQUENCE [LARGE SCALE GENOMIC DNA]</scope>
    <source>
        <strain evidence="3 4">DSM 43019</strain>
    </source>
</reference>
<dbReference type="AlphaFoldDB" id="A0A1I2BRF8"/>